<proteinExistence type="predicted"/>
<dbReference type="Proteomes" id="UP001066276">
    <property type="component" value="Chromosome 10"/>
</dbReference>
<sequence>MQEHCDGPDWADPHTAPTCSAASFRDRDALSTSSNHGIRGLPRREPRCLRGLPTLPSWLAFGSGEEERKTTDGTKEEGVDDRKLRGVSSGSPGCAELTAPSADCRPQENRKKPVVPSGDEGNRLREKRGRRRCVGPS</sequence>
<accession>A0AAV7MCS9</accession>
<keyword evidence="3" id="KW-1185">Reference proteome</keyword>
<dbReference type="AlphaFoldDB" id="A0AAV7MCS9"/>
<protein>
    <submittedName>
        <fullName evidence="2">Uncharacterized protein</fullName>
    </submittedName>
</protein>
<evidence type="ECO:0000313" key="2">
    <source>
        <dbReference type="EMBL" id="KAJ1100307.1"/>
    </source>
</evidence>
<dbReference type="EMBL" id="JANPWB010000014">
    <property type="protein sequence ID" value="KAJ1100307.1"/>
    <property type="molecule type" value="Genomic_DNA"/>
</dbReference>
<reference evidence="2" key="1">
    <citation type="journal article" date="2022" name="bioRxiv">
        <title>Sequencing and chromosome-scale assembly of the giantPleurodeles waltlgenome.</title>
        <authorList>
            <person name="Brown T."/>
            <person name="Elewa A."/>
            <person name="Iarovenko S."/>
            <person name="Subramanian E."/>
            <person name="Araus A.J."/>
            <person name="Petzold A."/>
            <person name="Susuki M."/>
            <person name="Suzuki K.-i.T."/>
            <person name="Hayashi T."/>
            <person name="Toyoda A."/>
            <person name="Oliveira C."/>
            <person name="Osipova E."/>
            <person name="Leigh N.D."/>
            <person name="Simon A."/>
            <person name="Yun M.H."/>
        </authorList>
    </citation>
    <scope>NUCLEOTIDE SEQUENCE</scope>
    <source>
        <strain evidence="2">20211129_DDA</strain>
        <tissue evidence="2">Liver</tissue>
    </source>
</reference>
<evidence type="ECO:0000256" key="1">
    <source>
        <dbReference type="SAM" id="MobiDB-lite"/>
    </source>
</evidence>
<feature type="region of interest" description="Disordered" evidence="1">
    <location>
        <begin position="1"/>
        <end position="137"/>
    </location>
</feature>
<gene>
    <name evidence="2" type="ORF">NDU88_005393</name>
</gene>
<name>A0AAV7MCS9_PLEWA</name>
<evidence type="ECO:0000313" key="3">
    <source>
        <dbReference type="Proteomes" id="UP001066276"/>
    </source>
</evidence>
<feature type="compositionally biased region" description="Basic and acidic residues" evidence="1">
    <location>
        <begin position="65"/>
        <end position="84"/>
    </location>
</feature>
<comment type="caution">
    <text evidence="2">The sequence shown here is derived from an EMBL/GenBank/DDBJ whole genome shotgun (WGS) entry which is preliminary data.</text>
</comment>
<feature type="compositionally biased region" description="Basic residues" evidence="1">
    <location>
        <begin position="125"/>
        <end position="137"/>
    </location>
</feature>
<organism evidence="2 3">
    <name type="scientific">Pleurodeles waltl</name>
    <name type="common">Iberian ribbed newt</name>
    <dbReference type="NCBI Taxonomy" id="8319"/>
    <lineage>
        <taxon>Eukaryota</taxon>
        <taxon>Metazoa</taxon>
        <taxon>Chordata</taxon>
        <taxon>Craniata</taxon>
        <taxon>Vertebrata</taxon>
        <taxon>Euteleostomi</taxon>
        <taxon>Amphibia</taxon>
        <taxon>Batrachia</taxon>
        <taxon>Caudata</taxon>
        <taxon>Salamandroidea</taxon>
        <taxon>Salamandridae</taxon>
        <taxon>Pleurodelinae</taxon>
        <taxon>Pleurodeles</taxon>
    </lineage>
</organism>